<dbReference type="GO" id="GO:0016780">
    <property type="term" value="F:phosphotransferase activity, for other substituted phosphate groups"/>
    <property type="evidence" value="ECO:0007669"/>
    <property type="project" value="InterPro"/>
</dbReference>
<accession>A0AAE3TG07</accession>
<evidence type="ECO:0000313" key="5">
    <source>
        <dbReference type="Proteomes" id="UP001144110"/>
    </source>
</evidence>
<sequence length="198" mass="22158">MAKLTFNETIRNISQPLLLPIVKILDSWGIHPNTVTITCLTGFIISSIFIAYGKLLLGGIFLFLFAPFDAIDGLLARYSKKVTSFGAFLDSVLDRYGEIFLFLAFTYYFLTQDSIYGVLLSFLAITGSLMVSYTRARAEGVGFDCKIGLLTRFERITLLIIALIFDLCIPLLLFIAIFTHITALQRIVHVYKIYKAGG</sequence>
<dbReference type="InterPro" id="IPR000462">
    <property type="entry name" value="CDP-OH_P_trans"/>
</dbReference>
<reference evidence="4" key="1">
    <citation type="submission" date="2022-11" db="EMBL/GenBank/DDBJ databases">
        <title>Candidatus Alkanophaga archaea from heated hydrothermal vent sediment oxidize petroleum alkanes.</title>
        <authorList>
            <person name="Zehnle H."/>
            <person name="Laso-Perez R."/>
            <person name="Lipp J."/>
            <person name="Teske A."/>
            <person name="Wegener G."/>
        </authorList>
    </citation>
    <scope>NUCLEOTIDE SEQUENCE</scope>
    <source>
        <strain evidence="4">MCA70</strain>
    </source>
</reference>
<feature type="transmembrane region" description="Helical" evidence="3">
    <location>
        <begin position="156"/>
        <end position="178"/>
    </location>
</feature>
<dbReference type="GO" id="GO:0008654">
    <property type="term" value="P:phospholipid biosynthetic process"/>
    <property type="evidence" value="ECO:0007669"/>
    <property type="project" value="InterPro"/>
</dbReference>
<organism evidence="4 5">
    <name type="scientific">Candidatus Thermodesulfobacterium syntrophicum</name>
    <dbReference type="NCBI Taxonomy" id="3060442"/>
    <lineage>
        <taxon>Bacteria</taxon>
        <taxon>Pseudomonadati</taxon>
        <taxon>Thermodesulfobacteriota</taxon>
        <taxon>Thermodesulfobacteria</taxon>
        <taxon>Thermodesulfobacteriales</taxon>
        <taxon>Thermodesulfobacteriaceae</taxon>
        <taxon>Thermodesulfobacterium</taxon>
    </lineage>
</organism>
<proteinExistence type="inferred from homology"/>
<keyword evidence="3" id="KW-0812">Transmembrane</keyword>
<comment type="similarity">
    <text evidence="2">Belongs to the CDP-alcohol phosphatidyltransferase class-I family.</text>
</comment>
<feature type="transmembrane region" description="Helical" evidence="3">
    <location>
        <begin position="115"/>
        <end position="136"/>
    </location>
</feature>
<feature type="transmembrane region" description="Helical" evidence="3">
    <location>
        <begin position="43"/>
        <end position="66"/>
    </location>
</feature>
<name>A0AAE3TG07_9BACT</name>
<evidence type="ECO:0000256" key="1">
    <source>
        <dbReference type="ARBA" id="ARBA00022679"/>
    </source>
</evidence>
<comment type="caution">
    <text evidence="4">The sequence shown here is derived from an EMBL/GenBank/DDBJ whole genome shotgun (WGS) entry which is preliminary data.</text>
</comment>
<keyword evidence="3" id="KW-0472">Membrane</keyword>
<dbReference type="Proteomes" id="UP001144110">
    <property type="component" value="Unassembled WGS sequence"/>
</dbReference>
<evidence type="ECO:0000256" key="2">
    <source>
        <dbReference type="RuleBase" id="RU003750"/>
    </source>
</evidence>
<dbReference type="Pfam" id="PF01066">
    <property type="entry name" value="CDP-OH_P_transf"/>
    <property type="match status" value="1"/>
</dbReference>
<gene>
    <name evidence="4" type="ORF">OD816_001138</name>
</gene>
<feature type="transmembrane region" description="Helical" evidence="3">
    <location>
        <begin position="87"/>
        <end position="109"/>
    </location>
</feature>
<dbReference type="PROSITE" id="PS00379">
    <property type="entry name" value="CDP_ALCOHOL_P_TRANSF"/>
    <property type="match status" value="1"/>
</dbReference>
<dbReference type="InterPro" id="IPR043130">
    <property type="entry name" value="CDP-OH_PTrfase_TM_dom"/>
</dbReference>
<keyword evidence="1 2" id="KW-0808">Transferase</keyword>
<dbReference type="AlphaFoldDB" id="A0AAE3TG07"/>
<dbReference type="InterPro" id="IPR048254">
    <property type="entry name" value="CDP_ALCOHOL_P_TRANSF_CS"/>
</dbReference>
<dbReference type="GO" id="GO:0016020">
    <property type="term" value="C:membrane"/>
    <property type="evidence" value="ECO:0007669"/>
    <property type="project" value="InterPro"/>
</dbReference>
<dbReference type="EMBL" id="JAPHEG010000004">
    <property type="protein sequence ID" value="MDF2953893.1"/>
    <property type="molecule type" value="Genomic_DNA"/>
</dbReference>
<protein>
    <submittedName>
        <fullName evidence="4">Phosphatidylglycerophosphate synthase</fullName>
    </submittedName>
</protein>
<evidence type="ECO:0000313" key="4">
    <source>
        <dbReference type="EMBL" id="MDF2953893.1"/>
    </source>
</evidence>
<dbReference type="Gene3D" id="1.20.120.1760">
    <property type="match status" value="1"/>
</dbReference>
<keyword evidence="3" id="KW-1133">Transmembrane helix</keyword>
<evidence type="ECO:0000256" key="3">
    <source>
        <dbReference type="SAM" id="Phobius"/>
    </source>
</evidence>